<name>A0ACC3AFA1_9EURO</name>
<sequence length="411" mass="43574">MPQISRLPSNSISKNAPLLTTGRSNPSTAASSSSSSANNGEITLSGNLISVPPTYTNTKIATAIYGGNPLLTGSCSVPMFAQITEIVGKVIEFPQIGCAINRGACCPFDPNEYAGITKCPSDYQTTAGACCPNGYSIYNTALGAETPCYSHLTQKYLPASTPTNTAQLQLITDTVFSRKYTLVKPPSKQLPTGGIIGISVNAVLFFIVIIVAIWYMRRRKVKRRAAQRESTTFPPEEPPLHGPGGTVQEGQMSEVPANPKSPQELASPESMGLKSPATTTGMPLRYPPPDPPSSPPAYDRPVSLKSAVPHEMPGSTYIHEHHPAFTTSGSQIASTTDSQSHVTAPNEISPQSPPLTPSRSPATVSVDMRSPVLSPSSPYRTESPLVGPITPLGSPGLSIRRSSPRFREGTM</sequence>
<gene>
    <name evidence="1" type="ORF">H2198_002047</name>
</gene>
<dbReference type="EMBL" id="JAPDRQ010000024">
    <property type="protein sequence ID" value="KAJ9661304.1"/>
    <property type="molecule type" value="Genomic_DNA"/>
</dbReference>
<dbReference type="Proteomes" id="UP001172386">
    <property type="component" value="Unassembled WGS sequence"/>
</dbReference>
<reference evidence="1" key="1">
    <citation type="submission" date="2022-10" db="EMBL/GenBank/DDBJ databases">
        <title>Culturing micro-colonial fungi from biological soil crusts in the Mojave desert and describing Neophaeococcomyces mojavensis, and introducing the new genera and species Taxawa tesnikishii.</title>
        <authorList>
            <person name="Kurbessoian T."/>
            <person name="Stajich J.E."/>
        </authorList>
    </citation>
    <scope>NUCLEOTIDE SEQUENCE</scope>
    <source>
        <strain evidence="1">JES_112</strain>
    </source>
</reference>
<organism evidence="1 2">
    <name type="scientific">Neophaeococcomyces mojaviensis</name>
    <dbReference type="NCBI Taxonomy" id="3383035"/>
    <lineage>
        <taxon>Eukaryota</taxon>
        <taxon>Fungi</taxon>
        <taxon>Dikarya</taxon>
        <taxon>Ascomycota</taxon>
        <taxon>Pezizomycotina</taxon>
        <taxon>Eurotiomycetes</taxon>
        <taxon>Chaetothyriomycetidae</taxon>
        <taxon>Chaetothyriales</taxon>
        <taxon>Chaetothyriales incertae sedis</taxon>
        <taxon>Neophaeococcomyces</taxon>
    </lineage>
</organism>
<keyword evidence="2" id="KW-1185">Reference proteome</keyword>
<comment type="caution">
    <text evidence="1">The sequence shown here is derived from an EMBL/GenBank/DDBJ whole genome shotgun (WGS) entry which is preliminary data.</text>
</comment>
<protein>
    <submittedName>
        <fullName evidence="1">Uncharacterized protein</fullName>
    </submittedName>
</protein>
<evidence type="ECO:0000313" key="1">
    <source>
        <dbReference type="EMBL" id="KAJ9661304.1"/>
    </source>
</evidence>
<accession>A0ACC3AFA1</accession>
<proteinExistence type="predicted"/>
<evidence type="ECO:0000313" key="2">
    <source>
        <dbReference type="Proteomes" id="UP001172386"/>
    </source>
</evidence>